<dbReference type="Gene3D" id="3.30.420.180">
    <property type="entry name" value="CobE/GbiG C-terminal domain"/>
    <property type="match status" value="1"/>
</dbReference>
<evidence type="ECO:0000259" key="1">
    <source>
        <dbReference type="Pfam" id="PF01890"/>
    </source>
</evidence>
<protein>
    <submittedName>
        <fullName evidence="2">Cobalamin biosynthesis protein</fullName>
    </submittedName>
</protein>
<name>A0ABS6J0W7_9RHOB</name>
<dbReference type="InterPro" id="IPR002750">
    <property type="entry name" value="CobE/GbiG_C"/>
</dbReference>
<feature type="domain" description="CobE/GbiG C-terminal" evidence="1">
    <location>
        <begin position="3"/>
        <end position="113"/>
    </location>
</feature>
<dbReference type="SUPFAM" id="SSF159664">
    <property type="entry name" value="CobE/GbiG C-terminal domain-like"/>
    <property type="match status" value="1"/>
</dbReference>
<dbReference type="Proteomes" id="UP000731907">
    <property type="component" value="Unassembled WGS sequence"/>
</dbReference>
<dbReference type="InterPro" id="IPR036518">
    <property type="entry name" value="CobE/GbiG_C_sf"/>
</dbReference>
<gene>
    <name evidence="2" type="ORF">GU927_006040</name>
</gene>
<comment type="caution">
    <text evidence="2">The sequence shown here is derived from an EMBL/GenBank/DDBJ whole genome shotgun (WGS) entry which is preliminary data.</text>
</comment>
<proteinExistence type="predicted"/>
<evidence type="ECO:0000313" key="2">
    <source>
        <dbReference type="EMBL" id="MBU9697404.1"/>
    </source>
</evidence>
<sequence length="120" mass="12037">MRVAGIGFREGAPMESLRWVLEAAEAQGGRADALATLPAKAAALRPLAEERGLALHAVAVGGIETPTRSARIAAMHGTGSVAEAAALVAAGAGARITVARITAPDAMATCAIAETGERPR</sequence>
<dbReference type="Pfam" id="PF01890">
    <property type="entry name" value="CbiG_C"/>
    <property type="match status" value="1"/>
</dbReference>
<organism evidence="2 3">
    <name type="scientific">Paragemmobacter amnigenus</name>
    <dbReference type="NCBI Taxonomy" id="2852097"/>
    <lineage>
        <taxon>Bacteria</taxon>
        <taxon>Pseudomonadati</taxon>
        <taxon>Pseudomonadota</taxon>
        <taxon>Alphaproteobacteria</taxon>
        <taxon>Rhodobacterales</taxon>
        <taxon>Paracoccaceae</taxon>
        <taxon>Paragemmobacter</taxon>
    </lineage>
</organism>
<dbReference type="RefSeq" id="WP_161761436.1">
    <property type="nucleotide sequence ID" value="NZ_JAAATX020000003.1"/>
</dbReference>
<reference evidence="2 3" key="1">
    <citation type="submission" date="2021-06" db="EMBL/GenBank/DDBJ databases">
        <title>Rhodobacteraceae bacterium strain HSP-20.</title>
        <authorList>
            <person name="Chen W.-M."/>
        </authorList>
    </citation>
    <scope>NUCLEOTIDE SEQUENCE [LARGE SCALE GENOMIC DNA]</scope>
    <source>
        <strain evidence="2 3">HSP-20</strain>
    </source>
</reference>
<dbReference type="EMBL" id="JAAATX020000003">
    <property type="protein sequence ID" value="MBU9697404.1"/>
    <property type="molecule type" value="Genomic_DNA"/>
</dbReference>
<evidence type="ECO:0000313" key="3">
    <source>
        <dbReference type="Proteomes" id="UP000731907"/>
    </source>
</evidence>
<accession>A0ABS6J0W7</accession>
<keyword evidence="3" id="KW-1185">Reference proteome</keyword>